<feature type="domain" description="C2H2-type" evidence="13">
    <location>
        <begin position="62"/>
        <end position="91"/>
    </location>
</feature>
<dbReference type="SUPFAM" id="SSF57667">
    <property type="entry name" value="beta-beta-alpha zinc fingers"/>
    <property type="match status" value="5"/>
</dbReference>
<evidence type="ECO:0000259" key="13">
    <source>
        <dbReference type="PROSITE" id="PS50157"/>
    </source>
</evidence>
<dbReference type="SMART" id="SM00355">
    <property type="entry name" value="ZnF_C2H2"/>
    <property type="match status" value="10"/>
</dbReference>
<comment type="similarity">
    <text evidence="2">Belongs to the krueppel C2H2-type zinc-finger protein family.</text>
</comment>
<dbReference type="PANTHER" id="PTHR24377">
    <property type="entry name" value="IP01015P-RELATED"/>
    <property type="match status" value="1"/>
</dbReference>
<dbReference type="STRING" id="409849.ENSPMGP00000002737"/>
<dbReference type="Pfam" id="PF00096">
    <property type="entry name" value="zf-C2H2"/>
    <property type="match status" value="7"/>
</dbReference>
<dbReference type="FunFam" id="3.30.160.60:FF:000634">
    <property type="entry name" value="Zinc finger X-chromosomal protein"/>
    <property type="match status" value="1"/>
</dbReference>
<feature type="domain" description="C2H2-type" evidence="13">
    <location>
        <begin position="363"/>
        <end position="394"/>
    </location>
</feature>
<feature type="domain" description="C2H2-type" evidence="13">
    <location>
        <begin position="148"/>
        <end position="175"/>
    </location>
</feature>
<feature type="domain" description="C2H2-type" evidence="13">
    <location>
        <begin position="92"/>
        <end position="119"/>
    </location>
</feature>
<evidence type="ECO:0000256" key="2">
    <source>
        <dbReference type="ARBA" id="ARBA00006991"/>
    </source>
</evidence>
<dbReference type="GO" id="GO:0008270">
    <property type="term" value="F:zinc ion binding"/>
    <property type="evidence" value="ECO:0007669"/>
    <property type="project" value="UniProtKB-KW"/>
</dbReference>
<dbReference type="Proteomes" id="UP000261520">
    <property type="component" value="Unplaced"/>
</dbReference>
<organism evidence="14 15">
    <name type="scientific">Periophthalmus magnuspinnatus</name>
    <dbReference type="NCBI Taxonomy" id="409849"/>
    <lineage>
        <taxon>Eukaryota</taxon>
        <taxon>Metazoa</taxon>
        <taxon>Chordata</taxon>
        <taxon>Craniata</taxon>
        <taxon>Vertebrata</taxon>
        <taxon>Euteleostomi</taxon>
        <taxon>Actinopterygii</taxon>
        <taxon>Neopterygii</taxon>
        <taxon>Teleostei</taxon>
        <taxon>Neoteleostei</taxon>
        <taxon>Acanthomorphata</taxon>
        <taxon>Gobiaria</taxon>
        <taxon>Gobiiformes</taxon>
        <taxon>Gobioidei</taxon>
        <taxon>Gobiidae</taxon>
        <taxon>Oxudercinae</taxon>
        <taxon>Periophthalmus</taxon>
    </lineage>
</organism>
<accession>A0A3B3ZDV0</accession>
<proteinExistence type="inferred from homology"/>
<evidence type="ECO:0000256" key="9">
    <source>
        <dbReference type="ARBA" id="ARBA00023163"/>
    </source>
</evidence>
<dbReference type="FunFam" id="3.30.160.60:FF:002104">
    <property type="entry name" value="Si:ch211-266d19.4"/>
    <property type="match status" value="1"/>
</dbReference>
<evidence type="ECO:0000313" key="15">
    <source>
        <dbReference type="Proteomes" id="UP000261520"/>
    </source>
</evidence>
<evidence type="ECO:0000313" key="14">
    <source>
        <dbReference type="Ensembl" id="ENSPMGP00000002737.1"/>
    </source>
</evidence>
<keyword evidence="10" id="KW-0539">Nucleus</keyword>
<keyword evidence="9" id="KW-0804">Transcription</keyword>
<feature type="compositionally biased region" description="Basic and acidic residues" evidence="12">
    <location>
        <begin position="284"/>
        <end position="294"/>
    </location>
</feature>
<dbReference type="PROSITE" id="PS00028">
    <property type="entry name" value="ZINC_FINGER_C2H2_1"/>
    <property type="match status" value="6"/>
</dbReference>
<evidence type="ECO:0000256" key="11">
    <source>
        <dbReference type="PROSITE-ProRule" id="PRU00042"/>
    </source>
</evidence>
<keyword evidence="6" id="KW-0862">Zinc</keyword>
<evidence type="ECO:0000256" key="10">
    <source>
        <dbReference type="ARBA" id="ARBA00023242"/>
    </source>
</evidence>
<evidence type="ECO:0000256" key="8">
    <source>
        <dbReference type="ARBA" id="ARBA00023125"/>
    </source>
</evidence>
<comment type="subcellular location">
    <subcellularLocation>
        <location evidence="1">Nucleus</location>
    </subcellularLocation>
</comment>
<evidence type="ECO:0000256" key="4">
    <source>
        <dbReference type="ARBA" id="ARBA00022737"/>
    </source>
</evidence>
<feature type="domain" description="C2H2-type" evidence="13">
    <location>
        <begin position="395"/>
        <end position="422"/>
    </location>
</feature>
<dbReference type="AlphaFoldDB" id="A0A3B3ZDV0"/>
<reference evidence="14" key="1">
    <citation type="submission" date="2025-08" db="UniProtKB">
        <authorList>
            <consortium name="Ensembl"/>
        </authorList>
    </citation>
    <scope>IDENTIFICATION</scope>
</reference>
<dbReference type="GO" id="GO:0005634">
    <property type="term" value="C:nucleus"/>
    <property type="evidence" value="ECO:0007669"/>
    <property type="project" value="UniProtKB-SubCell"/>
</dbReference>
<dbReference type="InterPro" id="IPR013087">
    <property type="entry name" value="Znf_C2H2_type"/>
</dbReference>
<reference evidence="14" key="2">
    <citation type="submission" date="2025-09" db="UniProtKB">
        <authorList>
            <consortium name="Ensembl"/>
        </authorList>
    </citation>
    <scope>IDENTIFICATION</scope>
</reference>
<feature type="domain" description="C2H2-type" evidence="13">
    <location>
        <begin position="120"/>
        <end position="147"/>
    </location>
</feature>
<feature type="domain" description="C2H2-type" evidence="13">
    <location>
        <begin position="451"/>
        <end position="472"/>
    </location>
</feature>
<dbReference type="PROSITE" id="PS50157">
    <property type="entry name" value="ZINC_FINGER_C2H2_2"/>
    <property type="match status" value="10"/>
</dbReference>
<dbReference type="GO" id="GO:0006357">
    <property type="term" value="P:regulation of transcription by RNA polymerase II"/>
    <property type="evidence" value="ECO:0007669"/>
    <property type="project" value="UniProtKB-ARBA"/>
</dbReference>
<evidence type="ECO:0000256" key="12">
    <source>
        <dbReference type="SAM" id="MobiDB-lite"/>
    </source>
</evidence>
<keyword evidence="5 11" id="KW-0863">Zinc-finger</keyword>
<feature type="domain" description="C2H2-type" evidence="13">
    <location>
        <begin position="423"/>
        <end position="450"/>
    </location>
</feature>
<feature type="domain" description="C2H2-type" evidence="13">
    <location>
        <begin position="247"/>
        <end position="275"/>
    </location>
</feature>
<feature type="compositionally biased region" description="Basic and acidic residues" evidence="12">
    <location>
        <begin position="307"/>
        <end position="318"/>
    </location>
</feature>
<dbReference type="Gene3D" id="3.30.160.60">
    <property type="entry name" value="Classic Zinc Finger"/>
    <property type="match status" value="9"/>
</dbReference>
<dbReference type="InterPro" id="IPR036236">
    <property type="entry name" value="Znf_C2H2_sf"/>
</dbReference>
<keyword evidence="15" id="KW-1185">Reference proteome</keyword>
<keyword evidence="8" id="KW-0238">DNA-binding</keyword>
<dbReference type="GO" id="GO:0003677">
    <property type="term" value="F:DNA binding"/>
    <property type="evidence" value="ECO:0007669"/>
    <property type="project" value="UniProtKB-KW"/>
</dbReference>
<name>A0A3B3ZDV0_9GOBI</name>
<dbReference type="FunFam" id="3.30.160.60:FF:001156">
    <property type="entry name" value="Zinc finger protein 407"/>
    <property type="match status" value="1"/>
</dbReference>
<evidence type="ECO:0000256" key="3">
    <source>
        <dbReference type="ARBA" id="ARBA00022723"/>
    </source>
</evidence>
<evidence type="ECO:0000256" key="1">
    <source>
        <dbReference type="ARBA" id="ARBA00004123"/>
    </source>
</evidence>
<evidence type="ECO:0000256" key="5">
    <source>
        <dbReference type="ARBA" id="ARBA00022771"/>
    </source>
</evidence>
<dbReference type="FunFam" id="3.30.160.60:FF:001289">
    <property type="entry name" value="Zinc finger protein 574"/>
    <property type="match status" value="1"/>
</dbReference>
<evidence type="ECO:0000256" key="7">
    <source>
        <dbReference type="ARBA" id="ARBA00023015"/>
    </source>
</evidence>
<evidence type="ECO:0000256" key="6">
    <source>
        <dbReference type="ARBA" id="ARBA00022833"/>
    </source>
</evidence>
<keyword evidence="4" id="KW-0677">Repeat</keyword>
<feature type="region of interest" description="Disordered" evidence="12">
    <location>
        <begin position="271"/>
        <end position="318"/>
    </location>
</feature>
<dbReference type="FunFam" id="3.30.160.60:FF:000322">
    <property type="entry name" value="GDNF-inducible zinc finger protein 1"/>
    <property type="match status" value="1"/>
</dbReference>
<feature type="domain" description="C2H2-type" evidence="13">
    <location>
        <begin position="219"/>
        <end position="246"/>
    </location>
</feature>
<dbReference type="InterPro" id="IPR050826">
    <property type="entry name" value="Krueppel_C2H2_ZnFinger"/>
</dbReference>
<protein>
    <recommendedName>
        <fullName evidence="13">C2H2-type domain-containing protein</fullName>
    </recommendedName>
</protein>
<keyword evidence="7" id="KW-0805">Transcription regulation</keyword>
<keyword evidence="3" id="KW-0479">Metal-binding</keyword>
<sequence length="472" mass="53118">MGPFLYDPEVNSAAIATPQHRTILVFVKLSPLPLSPEPRSSVPVLPQPLPGPSAELYKHKRFFCSECHKGFHQRHQKCLRDHQTTHTGARPYPCQTCGKRFSTSSNLRIHLLSHSDARPFNCPLCPKAFKTKMGLVQHRVVHSKEKPFSCPICERTFGLKYNYQRHMKMHSGDKPFRYDTGTTASPQRPHSVPTASTGLGLRASPQVKSVVSLNECLCFRCETCGQGFSGTWALKTHSQVHGEVKRFMCDRCGKTFFYNCQLQKHQALARDGTGDWGPGLKGDQGPETRPKTDLTGDQGPGLRPRPGTRDWEPGIRDWDTGTKSGTTLYFIIINLPSVPPPCVHSEQPASGPKRRRGSGVKPFSCKTCLKTFTSSFIYASQLRQHELLHTGVKPHQCEQCGKEFRTPQNYQRHLLVHSGEKPYECGVCGRRFRQSNQLKSHMQIHTGVKLYVCEHCGQGYSDSRQLRKHSCT</sequence>
<dbReference type="Ensembl" id="ENSPMGT00000002898.1">
    <property type="protein sequence ID" value="ENSPMGP00000002737.1"/>
    <property type="gene ID" value="ENSPMGG00000002384.1"/>
</dbReference>